<dbReference type="AlphaFoldDB" id="A0A2T7DPL2"/>
<sequence>MPAGPLLHQVPARLLLPLPLLRLPPQPHQLGVNMVVRVDLDAGGRPVFPTHTTGGRRIPRPMAEDYTSRLARDAFCGSASTAARPSAPAPARNTTTAPRASPAPSSASRSAAAGPACAARAPSGGRRTWTWRSATRCTPARTSAGGTTSCSRW</sequence>
<keyword evidence="3" id="KW-1185">Reference proteome</keyword>
<dbReference type="EMBL" id="CM009753">
    <property type="protein sequence ID" value="PUZ57504.1"/>
    <property type="molecule type" value="Genomic_DNA"/>
</dbReference>
<name>A0A2T7DPL2_9POAL</name>
<evidence type="ECO:0000256" key="1">
    <source>
        <dbReference type="SAM" id="MobiDB-lite"/>
    </source>
</evidence>
<dbReference type="Gramene" id="PUZ57504">
    <property type="protein sequence ID" value="PUZ57504"/>
    <property type="gene ID" value="GQ55_5G437300"/>
</dbReference>
<evidence type="ECO:0000313" key="3">
    <source>
        <dbReference type="Proteomes" id="UP000244336"/>
    </source>
</evidence>
<feature type="compositionally biased region" description="Polar residues" evidence="1">
    <location>
        <begin position="130"/>
        <end position="153"/>
    </location>
</feature>
<reference evidence="2 3" key="1">
    <citation type="submission" date="2018-04" db="EMBL/GenBank/DDBJ databases">
        <title>WGS assembly of Panicum hallii var. hallii HAL2.</title>
        <authorList>
            <person name="Lovell J."/>
            <person name="Jenkins J."/>
            <person name="Lowry D."/>
            <person name="Mamidi S."/>
            <person name="Sreedasyam A."/>
            <person name="Weng X."/>
            <person name="Barry K."/>
            <person name="Bonette J."/>
            <person name="Campitelli B."/>
            <person name="Daum C."/>
            <person name="Gordon S."/>
            <person name="Gould B."/>
            <person name="Lipzen A."/>
            <person name="MacQueen A."/>
            <person name="Palacio-Mejia J."/>
            <person name="Plott C."/>
            <person name="Shakirov E."/>
            <person name="Shu S."/>
            <person name="Yoshinaga Y."/>
            <person name="Zane M."/>
            <person name="Rokhsar D."/>
            <person name="Grimwood J."/>
            <person name="Schmutz J."/>
            <person name="Juenger T."/>
        </authorList>
    </citation>
    <scope>NUCLEOTIDE SEQUENCE [LARGE SCALE GENOMIC DNA]</scope>
    <source>
        <strain evidence="3">cv. HAL2</strain>
    </source>
</reference>
<gene>
    <name evidence="2" type="ORF">GQ55_5G437300</name>
</gene>
<evidence type="ECO:0000313" key="2">
    <source>
        <dbReference type="EMBL" id="PUZ57504.1"/>
    </source>
</evidence>
<protein>
    <submittedName>
        <fullName evidence="2">Uncharacterized protein</fullName>
    </submittedName>
</protein>
<dbReference type="OrthoDB" id="589594at2759"/>
<organism evidence="2 3">
    <name type="scientific">Panicum hallii var. hallii</name>
    <dbReference type="NCBI Taxonomy" id="1504633"/>
    <lineage>
        <taxon>Eukaryota</taxon>
        <taxon>Viridiplantae</taxon>
        <taxon>Streptophyta</taxon>
        <taxon>Embryophyta</taxon>
        <taxon>Tracheophyta</taxon>
        <taxon>Spermatophyta</taxon>
        <taxon>Magnoliopsida</taxon>
        <taxon>Liliopsida</taxon>
        <taxon>Poales</taxon>
        <taxon>Poaceae</taxon>
        <taxon>PACMAD clade</taxon>
        <taxon>Panicoideae</taxon>
        <taxon>Panicodae</taxon>
        <taxon>Paniceae</taxon>
        <taxon>Panicinae</taxon>
        <taxon>Panicum</taxon>
        <taxon>Panicum sect. Panicum</taxon>
    </lineage>
</organism>
<proteinExistence type="predicted"/>
<accession>A0A2T7DPL2</accession>
<feature type="region of interest" description="Disordered" evidence="1">
    <location>
        <begin position="77"/>
        <end position="153"/>
    </location>
</feature>
<feature type="compositionally biased region" description="Low complexity" evidence="1">
    <location>
        <begin position="77"/>
        <end position="127"/>
    </location>
</feature>
<dbReference type="Proteomes" id="UP000244336">
    <property type="component" value="Chromosome 5"/>
</dbReference>